<dbReference type="Gene3D" id="3.40.605.10">
    <property type="entry name" value="Aldehyde Dehydrogenase, Chain A, domain 1"/>
    <property type="match status" value="1"/>
</dbReference>
<dbReference type="InterPro" id="IPR044151">
    <property type="entry name" value="ALDH_KGSADH"/>
</dbReference>
<dbReference type="InterPro" id="IPR050740">
    <property type="entry name" value="Aldehyde_DH_Superfamily"/>
</dbReference>
<evidence type="ECO:0000313" key="4">
    <source>
        <dbReference type="Proteomes" id="UP000272560"/>
    </source>
</evidence>
<dbReference type="SUPFAM" id="SSF53720">
    <property type="entry name" value="ALDH-like"/>
    <property type="match status" value="1"/>
</dbReference>
<dbReference type="PANTHER" id="PTHR43353:SF3">
    <property type="entry name" value="ALDEHYDE DEHYDROGENASE-RELATED"/>
    <property type="match status" value="1"/>
</dbReference>
<sequence length="536" mass="55361">MTTTFSPTITGQSLIAGRPVEGSAGTARAINPATNEQLEPLITLIDGSELAEATAAAAAAFDTYRATTPVERAAFLERIADNIDALGSELTERAVLETGLPAGRIEGERARTVGQMRLFAAVVRQGDHVQARIDPALPDRAPLPRLDIRQRHIGLGPVAVFGASNFPLAFSTGGGDTASALAAGCPVIVKAHNAHPGTAELVGHAITRAVEDSGLPAGVFSLIFGAGTSVGQALVADPHIKAVGFTGSRGGGTAIMATAAARPEPIPVYAEMSSINPVFVFPGAILDDVDTLASGLVGSLTMGAGQFCTNPGLVFVPTGTQGDRLVAAASTALRATQGSTMLTRGIADACAAGVSKLRNEADVTVVAEGRPGPTENAPGAVLFSTTTDTFRDNLGLQEEVFGAAGIFIRYSSEDELLASAEALEGQLTATIHATSSDNTAIAPLLPVLERRVGRILFNSWPTGVEVGHAMVHGGPFPATSDSRSTSVGSLAIMRFQRPVSYQNIPDELLPAPLQEANPWKLNRRVDGTVVSVEESQ</sequence>
<keyword evidence="4" id="KW-1185">Reference proteome</keyword>
<dbReference type="Pfam" id="PF00171">
    <property type="entry name" value="Aldedh"/>
    <property type="match status" value="1"/>
</dbReference>
<reference evidence="3 4" key="1">
    <citation type="submission" date="2018-09" db="EMBL/GenBank/DDBJ databases">
        <title>Novel species of Arthrobacter.</title>
        <authorList>
            <person name="Liu Q."/>
            <person name="Xin Y.-H."/>
        </authorList>
    </citation>
    <scope>NUCLEOTIDE SEQUENCE [LARGE SCALE GENOMIC DNA]</scope>
    <source>
        <strain evidence="3 4">Hz2</strain>
    </source>
</reference>
<keyword evidence="1" id="KW-0560">Oxidoreductase</keyword>
<organism evidence="3 4">
    <name type="scientific">Arthrobacter cheniae</name>
    <dbReference type="NCBI Taxonomy" id="1258888"/>
    <lineage>
        <taxon>Bacteria</taxon>
        <taxon>Bacillati</taxon>
        <taxon>Actinomycetota</taxon>
        <taxon>Actinomycetes</taxon>
        <taxon>Micrococcales</taxon>
        <taxon>Micrococcaceae</taxon>
        <taxon>Arthrobacter</taxon>
    </lineage>
</organism>
<dbReference type="InterPro" id="IPR016163">
    <property type="entry name" value="Ald_DH_C"/>
</dbReference>
<gene>
    <name evidence="3" type="ORF">D6T63_09905</name>
</gene>
<dbReference type="GO" id="GO:0016620">
    <property type="term" value="F:oxidoreductase activity, acting on the aldehyde or oxo group of donors, NAD or NADP as acceptor"/>
    <property type="evidence" value="ECO:0007669"/>
    <property type="project" value="InterPro"/>
</dbReference>
<name>A0A3A5MEW9_9MICC</name>
<evidence type="ECO:0000256" key="1">
    <source>
        <dbReference type="ARBA" id="ARBA00023002"/>
    </source>
</evidence>
<dbReference type="AlphaFoldDB" id="A0A3A5MEW9"/>
<dbReference type="CDD" id="cd07129">
    <property type="entry name" value="ALDH_KGSADH"/>
    <property type="match status" value="1"/>
</dbReference>
<dbReference type="RefSeq" id="WP_120148859.1">
    <property type="nucleotide sequence ID" value="NZ_QZVT01000004.1"/>
</dbReference>
<dbReference type="EMBL" id="QZVT01000004">
    <property type="protein sequence ID" value="RJT80168.1"/>
    <property type="molecule type" value="Genomic_DNA"/>
</dbReference>
<dbReference type="Proteomes" id="UP000272560">
    <property type="component" value="Unassembled WGS sequence"/>
</dbReference>
<proteinExistence type="predicted"/>
<dbReference type="InterPro" id="IPR016162">
    <property type="entry name" value="Ald_DH_N"/>
</dbReference>
<dbReference type="Gene3D" id="3.40.309.10">
    <property type="entry name" value="Aldehyde Dehydrogenase, Chain A, domain 2"/>
    <property type="match status" value="1"/>
</dbReference>
<accession>A0A3A5MEW9</accession>
<dbReference type="OrthoDB" id="9770537at2"/>
<evidence type="ECO:0000313" key="3">
    <source>
        <dbReference type="EMBL" id="RJT80168.1"/>
    </source>
</evidence>
<dbReference type="InterPro" id="IPR015590">
    <property type="entry name" value="Aldehyde_DH_dom"/>
</dbReference>
<dbReference type="PANTHER" id="PTHR43353">
    <property type="entry name" value="SUCCINATE-SEMIALDEHYDE DEHYDROGENASE, MITOCHONDRIAL"/>
    <property type="match status" value="1"/>
</dbReference>
<comment type="caution">
    <text evidence="3">The sequence shown here is derived from an EMBL/GenBank/DDBJ whole genome shotgun (WGS) entry which is preliminary data.</text>
</comment>
<protein>
    <submittedName>
        <fullName evidence="3">Aldehyde dehydrogenase (NADP(+))</fullName>
    </submittedName>
</protein>
<feature type="domain" description="Aldehyde dehydrogenase" evidence="2">
    <location>
        <begin position="23"/>
        <end position="467"/>
    </location>
</feature>
<evidence type="ECO:0000259" key="2">
    <source>
        <dbReference type="Pfam" id="PF00171"/>
    </source>
</evidence>
<dbReference type="InterPro" id="IPR016161">
    <property type="entry name" value="Ald_DH/histidinol_DH"/>
</dbReference>